<proteinExistence type="inferred from homology"/>
<comment type="caution">
    <text evidence="5">The sequence shown here is derived from an EMBL/GenBank/DDBJ whole genome shotgun (WGS) entry which is preliminary data.</text>
</comment>
<evidence type="ECO:0000256" key="2">
    <source>
        <dbReference type="ARBA" id="ARBA00023274"/>
    </source>
</evidence>
<feature type="region of interest" description="Disordered" evidence="4">
    <location>
        <begin position="97"/>
        <end position="147"/>
    </location>
</feature>
<evidence type="ECO:0000256" key="3">
    <source>
        <dbReference type="HAMAP-Rule" id="MF_00385"/>
    </source>
</evidence>
<accession>A0A5C6AMT0</accession>
<dbReference type="Pfam" id="PF00886">
    <property type="entry name" value="Ribosomal_S16"/>
    <property type="match status" value="1"/>
</dbReference>
<dbReference type="GO" id="GO:0005737">
    <property type="term" value="C:cytoplasm"/>
    <property type="evidence" value="ECO:0007669"/>
    <property type="project" value="UniProtKB-ARBA"/>
</dbReference>
<keyword evidence="6" id="KW-1185">Reference proteome</keyword>
<evidence type="ECO:0000256" key="4">
    <source>
        <dbReference type="SAM" id="MobiDB-lite"/>
    </source>
</evidence>
<evidence type="ECO:0000256" key="1">
    <source>
        <dbReference type="ARBA" id="ARBA00022980"/>
    </source>
</evidence>
<name>A0A5C6AMT0_9BACT</name>
<dbReference type="EMBL" id="SJPN01000005">
    <property type="protein sequence ID" value="TWU00787.1"/>
    <property type="molecule type" value="Genomic_DNA"/>
</dbReference>
<dbReference type="HAMAP" id="MF_00385">
    <property type="entry name" value="Ribosomal_bS16"/>
    <property type="match status" value="1"/>
</dbReference>
<protein>
    <recommendedName>
        <fullName evidence="3">Small ribosomal subunit protein bS16</fullName>
    </recommendedName>
</protein>
<sequence>MAVRIRLKKMGRTHRPFFRVCAMDQRSPRDGRVIEELGHYDPMCPETDARVTLKGERVDYWLGVGAQPSEKVATLIKKYGTNGTHLDAREAALARLGKRKEYTPAPPAAPKPVAKVEEAPAEEPAAEEAATEEVAAEASAGEETAAE</sequence>
<gene>
    <name evidence="3 5" type="primary">rpsP</name>
    <name evidence="5" type="ORF">Pla52n_41560</name>
</gene>
<dbReference type="NCBIfam" id="TIGR00002">
    <property type="entry name" value="S16"/>
    <property type="match status" value="1"/>
</dbReference>
<keyword evidence="1 3" id="KW-0689">Ribosomal protein</keyword>
<dbReference type="Proteomes" id="UP000320176">
    <property type="component" value="Unassembled WGS sequence"/>
</dbReference>
<dbReference type="SUPFAM" id="SSF54565">
    <property type="entry name" value="Ribosomal protein S16"/>
    <property type="match status" value="1"/>
</dbReference>
<dbReference type="InterPro" id="IPR000307">
    <property type="entry name" value="Ribosomal_bS16"/>
</dbReference>
<dbReference type="GO" id="GO:0015935">
    <property type="term" value="C:small ribosomal subunit"/>
    <property type="evidence" value="ECO:0007669"/>
    <property type="project" value="TreeGrafter"/>
</dbReference>
<dbReference type="OrthoDB" id="9807878at2"/>
<evidence type="ECO:0000313" key="6">
    <source>
        <dbReference type="Proteomes" id="UP000320176"/>
    </source>
</evidence>
<dbReference type="Gene3D" id="3.30.1320.10">
    <property type="match status" value="1"/>
</dbReference>
<reference evidence="5 6" key="1">
    <citation type="submission" date="2019-02" db="EMBL/GenBank/DDBJ databases">
        <title>Deep-cultivation of Planctomycetes and their phenomic and genomic characterization uncovers novel biology.</title>
        <authorList>
            <person name="Wiegand S."/>
            <person name="Jogler M."/>
            <person name="Boedeker C."/>
            <person name="Pinto D."/>
            <person name="Vollmers J."/>
            <person name="Rivas-Marin E."/>
            <person name="Kohn T."/>
            <person name="Peeters S.H."/>
            <person name="Heuer A."/>
            <person name="Rast P."/>
            <person name="Oberbeckmann S."/>
            <person name="Bunk B."/>
            <person name="Jeske O."/>
            <person name="Meyerdierks A."/>
            <person name="Storesund J.E."/>
            <person name="Kallscheuer N."/>
            <person name="Luecker S."/>
            <person name="Lage O.M."/>
            <person name="Pohl T."/>
            <person name="Merkel B.J."/>
            <person name="Hornburger P."/>
            <person name="Mueller R.-W."/>
            <person name="Bruemmer F."/>
            <person name="Labrenz M."/>
            <person name="Spormann A.M."/>
            <person name="Op Den Camp H."/>
            <person name="Overmann J."/>
            <person name="Amann R."/>
            <person name="Jetten M.S.M."/>
            <person name="Mascher T."/>
            <person name="Medema M.H."/>
            <person name="Devos D.P."/>
            <person name="Kaster A.-K."/>
            <person name="Ovreas L."/>
            <person name="Rohde M."/>
            <person name="Galperin M.Y."/>
            <person name="Jogler C."/>
        </authorList>
    </citation>
    <scope>NUCLEOTIDE SEQUENCE [LARGE SCALE GENOMIC DNA]</scope>
    <source>
        <strain evidence="5 6">Pla52n</strain>
    </source>
</reference>
<comment type="similarity">
    <text evidence="3">Belongs to the bacterial ribosomal protein bS16 family.</text>
</comment>
<dbReference type="PANTHER" id="PTHR12919:SF20">
    <property type="entry name" value="SMALL RIBOSOMAL SUBUNIT PROTEIN BS16M"/>
    <property type="match status" value="1"/>
</dbReference>
<dbReference type="GO" id="GO:0003735">
    <property type="term" value="F:structural constituent of ribosome"/>
    <property type="evidence" value="ECO:0007669"/>
    <property type="project" value="InterPro"/>
</dbReference>
<feature type="compositionally biased region" description="Acidic residues" evidence="4">
    <location>
        <begin position="119"/>
        <end position="135"/>
    </location>
</feature>
<evidence type="ECO:0000313" key="5">
    <source>
        <dbReference type="EMBL" id="TWU00787.1"/>
    </source>
</evidence>
<organism evidence="5 6">
    <name type="scientific">Stieleria varia</name>
    <dbReference type="NCBI Taxonomy" id="2528005"/>
    <lineage>
        <taxon>Bacteria</taxon>
        <taxon>Pseudomonadati</taxon>
        <taxon>Planctomycetota</taxon>
        <taxon>Planctomycetia</taxon>
        <taxon>Pirellulales</taxon>
        <taxon>Pirellulaceae</taxon>
        <taxon>Stieleria</taxon>
    </lineage>
</organism>
<keyword evidence="2 3" id="KW-0687">Ribonucleoprotein</keyword>
<dbReference type="AlphaFoldDB" id="A0A5C6AMT0"/>
<dbReference type="GO" id="GO:0006412">
    <property type="term" value="P:translation"/>
    <property type="evidence" value="ECO:0007669"/>
    <property type="project" value="UniProtKB-UniRule"/>
</dbReference>
<dbReference type="InterPro" id="IPR023803">
    <property type="entry name" value="Ribosomal_bS16_dom_sf"/>
</dbReference>
<dbReference type="PANTHER" id="PTHR12919">
    <property type="entry name" value="30S RIBOSOMAL PROTEIN S16"/>
    <property type="match status" value="1"/>
</dbReference>
<dbReference type="RefSeq" id="WP_146521345.1">
    <property type="nucleotide sequence ID" value="NZ_CP151726.1"/>
</dbReference>
<feature type="compositionally biased region" description="Low complexity" evidence="4">
    <location>
        <begin position="136"/>
        <end position="147"/>
    </location>
</feature>